<reference evidence="3" key="1">
    <citation type="submission" date="2013-02" db="EMBL/GenBank/DDBJ databases">
        <authorList>
            <consortium name="The Broad Institute Genome Sequencing Platform"/>
            <person name="Cuomo C."/>
            <person name="Becnel J."/>
            <person name="Sanscrainte N."/>
            <person name="Walker B."/>
            <person name="Young S.K."/>
            <person name="Zeng Q."/>
            <person name="Gargeya S."/>
            <person name="Fitzgerald M."/>
            <person name="Haas B."/>
            <person name="Abouelleil A."/>
            <person name="Alvarado L."/>
            <person name="Arachchi H.M."/>
            <person name="Berlin A.M."/>
            <person name="Chapman S.B."/>
            <person name="Dewar J."/>
            <person name="Goldberg J."/>
            <person name="Griggs A."/>
            <person name="Gujja S."/>
            <person name="Hansen M."/>
            <person name="Howarth C."/>
            <person name="Imamovic A."/>
            <person name="Larimer J."/>
            <person name="McCowan C."/>
            <person name="Murphy C."/>
            <person name="Neiman D."/>
            <person name="Pearson M."/>
            <person name="Priest M."/>
            <person name="Roberts A."/>
            <person name="Saif S."/>
            <person name="Shea T."/>
            <person name="Sisk P."/>
            <person name="Sykes S."/>
            <person name="Wortman J."/>
            <person name="Nusbaum C."/>
            <person name="Birren B."/>
        </authorList>
    </citation>
    <scope>NUCLEOTIDE SEQUENCE [LARGE SCALE GENOMIC DNA]</scope>
    <source>
        <strain evidence="3">PRA339</strain>
    </source>
</reference>
<keyword evidence="3" id="KW-1185">Reference proteome</keyword>
<organism evidence="2 3">
    <name type="scientific">Anncaliia algerae PRA339</name>
    <dbReference type="NCBI Taxonomy" id="1288291"/>
    <lineage>
        <taxon>Eukaryota</taxon>
        <taxon>Fungi</taxon>
        <taxon>Fungi incertae sedis</taxon>
        <taxon>Microsporidia</taxon>
        <taxon>Tubulinosematoidea</taxon>
        <taxon>Tubulinosematidae</taxon>
        <taxon>Anncaliia</taxon>
    </lineage>
</organism>
<protein>
    <submittedName>
        <fullName evidence="2">Uncharacterized protein</fullName>
    </submittedName>
</protein>
<dbReference type="HOGENOM" id="CLU_096845_0_0_1"/>
<dbReference type="Proteomes" id="UP000030655">
    <property type="component" value="Unassembled WGS sequence"/>
</dbReference>
<gene>
    <name evidence="2" type="ORF">H312_00630</name>
</gene>
<reference evidence="2 3" key="2">
    <citation type="submission" date="2014-03" db="EMBL/GenBank/DDBJ databases">
        <title>The Genome Sequence of Anncaliia algerae insect isolate PRA339.</title>
        <authorList>
            <consortium name="The Broad Institute Genome Sequencing Platform"/>
            <consortium name="The Broad Institute Genome Sequencing Center for Infectious Disease"/>
            <person name="Cuomo C."/>
            <person name="Becnel J."/>
            <person name="Sanscrainte N."/>
            <person name="Walker B."/>
            <person name="Young S.K."/>
            <person name="Zeng Q."/>
            <person name="Gargeya S."/>
            <person name="Fitzgerald M."/>
            <person name="Haas B."/>
            <person name="Abouelleil A."/>
            <person name="Alvarado L."/>
            <person name="Arachchi H.M."/>
            <person name="Berlin A.M."/>
            <person name="Chapman S.B."/>
            <person name="Dewar J."/>
            <person name="Goldberg J."/>
            <person name="Griggs A."/>
            <person name="Gujja S."/>
            <person name="Hansen M."/>
            <person name="Howarth C."/>
            <person name="Imamovic A."/>
            <person name="Larimer J."/>
            <person name="McCowan C."/>
            <person name="Murphy C."/>
            <person name="Neiman D."/>
            <person name="Pearson M."/>
            <person name="Priest M."/>
            <person name="Roberts A."/>
            <person name="Saif S."/>
            <person name="Shea T."/>
            <person name="Sisk P."/>
            <person name="Sykes S."/>
            <person name="Wortman J."/>
            <person name="Nusbaum C."/>
            <person name="Birren B."/>
        </authorList>
    </citation>
    <scope>NUCLEOTIDE SEQUENCE [LARGE SCALE GENOMIC DNA]</scope>
    <source>
        <strain evidence="2 3">PRA339</strain>
    </source>
</reference>
<evidence type="ECO:0000256" key="1">
    <source>
        <dbReference type="SAM" id="SignalP"/>
    </source>
</evidence>
<dbReference type="EMBL" id="KK365134">
    <property type="protein sequence ID" value="KCZ81987.1"/>
    <property type="molecule type" value="Genomic_DNA"/>
</dbReference>
<evidence type="ECO:0000313" key="2">
    <source>
        <dbReference type="EMBL" id="KCZ81987.1"/>
    </source>
</evidence>
<feature type="signal peptide" evidence="1">
    <location>
        <begin position="1"/>
        <end position="18"/>
    </location>
</feature>
<feature type="non-terminal residue" evidence="2">
    <location>
        <position position="134"/>
    </location>
</feature>
<proteinExistence type="predicted"/>
<evidence type="ECO:0000313" key="3">
    <source>
        <dbReference type="Proteomes" id="UP000030655"/>
    </source>
</evidence>
<accession>A0A059F4G1</accession>
<sequence>MPMLAFILLSHVFTTDQGSDPKNLDTLLERIRVDYKEKEFFRNLNFEKNQGNIIKSRIIIKSAKTRFSLLANNLETFLKNCYINSKICDNLELVEVIIDNLEKYFDLEENKNSQLYKNYKEVSSDINNCKQKIY</sequence>
<dbReference type="AlphaFoldDB" id="A0A059F4G1"/>
<dbReference type="OrthoDB" id="10363466at2759"/>
<name>A0A059F4G1_9MICR</name>
<feature type="chain" id="PRO_5001572519" evidence="1">
    <location>
        <begin position="19"/>
        <end position="134"/>
    </location>
</feature>
<keyword evidence="1" id="KW-0732">Signal</keyword>
<dbReference type="VEuPathDB" id="MicrosporidiaDB:H312_00630"/>